<evidence type="ECO:0000256" key="1">
    <source>
        <dbReference type="SAM" id="SignalP"/>
    </source>
</evidence>
<sequence length="147" mass="15586">MRILARIAGLGAVALLIGAAPADLPQPLTVGVEGLRSPRGLLQICLTRLPDHFPDCTGDPDKRHFSIPAAQAANMALGDLPPGGYAIAIIHDQNSNKKLDTFMGIPKEGVGFSENPPIRFGAPSFRAARFAVGGAAARQDIRMKYFL</sequence>
<dbReference type="KEGG" id="spph:KFK14_00385"/>
<dbReference type="Pfam" id="PF09912">
    <property type="entry name" value="DUF2141"/>
    <property type="match status" value="1"/>
</dbReference>
<keyword evidence="3" id="KW-1185">Reference proteome</keyword>
<dbReference type="EMBL" id="CP073910">
    <property type="protein sequence ID" value="QUT06006.1"/>
    <property type="molecule type" value="Genomic_DNA"/>
</dbReference>
<accession>A0A975K738</accession>
<reference evidence="2" key="1">
    <citation type="submission" date="2021-04" db="EMBL/GenBank/DDBJ databases">
        <title>Isolation of p-tert-butylphenol degrading bacteria Sphingobium phenoxybenzoativorans Tas13 from active sludge.</title>
        <authorList>
            <person name="Li Y."/>
        </authorList>
    </citation>
    <scope>NUCLEOTIDE SEQUENCE</scope>
    <source>
        <strain evidence="2">Tas13</strain>
    </source>
</reference>
<gene>
    <name evidence="2" type="ORF">KFK14_00385</name>
</gene>
<proteinExistence type="predicted"/>
<evidence type="ECO:0000313" key="2">
    <source>
        <dbReference type="EMBL" id="QUT06006.1"/>
    </source>
</evidence>
<dbReference type="Proteomes" id="UP000681425">
    <property type="component" value="Chromosome"/>
</dbReference>
<name>A0A975K738_9SPHN</name>
<evidence type="ECO:0000313" key="3">
    <source>
        <dbReference type="Proteomes" id="UP000681425"/>
    </source>
</evidence>
<feature type="chain" id="PRO_5037998303" evidence="1">
    <location>
        <begin position="23"/>
        <end position="147"/>
    </location>
</feature>
<protein>
    <submittedName>
        <fullName evidence="2">DUF2141 domain-containing protein</fullName>
    </submittedName>
</protein>
<dbReference type="InterPro" id="IPR018673">
    <property type="entry name" value="DUF2141"/>
</dbReference>
<keyword evidence="1" id="KW-0732">Signal</keyword>
<dbReference type="AlphaFoldDB" id="A0A975K738"/>
<organism evidence="2 3">
    <name type="scientific">Sphingobium phenoxybenzoativorans</name>
    <dbReference type="NCBI Taxonomy" id="1592790"/>
    <lineage>
        <taxon>Bacteria</taxon>
        <taxon>Pseudomonadati</taxon>
        <taxon>Pseudomonadota</taxon>
        <taxon>Alphaproteobacteria</taxon>
        <taxon>Sphingomonadales</taxon>
        <taxon>Sphingomonadaceae</taxon>
        <taxon>Sphingobium</taxon>
    </lineage>
</organism>
<feature type="signal peptide" evidence="1">
    <location>
        <begin position="1"/>
        <end position="22"/>
    </location>
</feature>